<keyword evidence="3" id="KW-1185">Reference proteome</keyword>
<evidence type="ECO:0000256" key="1">
    <source>
        <dbReference type="SAM" id="Phobius"/>
    </source>
</evidence>
<protein>
    <submittedName>
        <fullName evidence="2">Uncharacterized protein</fullName>
    </submittedName>
</protein>
<feature type="transmembrane region" description="Helical" evidence="1">
    <location>
        <begin position="27"/>
        <end position="47"/>
    </location>
</feature>
<gene>
    <name evidence="2" type="ORF">MCAP1_003112</name>
</gene>
<keyword evidence="1" id="KW-0472">Membrane</keyword>
<dbReference type="EMBL" id="CP119914">
    <property type="protein sequence ID" value="WFD20858.1"/>
    <property type="molecule type" value="Genomic_DNA"/>
</dbReference>
<proteinExistence type="predicted"/>
<evidence type="ECO:0000313" key="3">
    <source>
        <dbReference type="Proteomes" id="UP001220961"/>
    </source>
</evidence>
<sequence>MADSVNLSLIKQKDKDLDPEEATTSLIMFKVLNIAAIALALTAFVSAKERGMTTDSGSGVPSDFPRHASSYDWAFAPYTTKDCSGSPVDVSSHGSSHFFGYSSCANMSFHQDDNIKAVKLWVNEEEAEKKFRMCNFPHDDAAKSHCHSVTVEPNSWQCVVMITNENGEPVGDKTMHDIHQFASVTDCDKKNKCKN</sequence>
<keyword evidence="1" id="KW-0812">Transmembrane</keyword>
<keyword evidence="1" id="KW-1133">Transmembrane helix</keyword>
<dbReference type="Proteomes" id="UP001220961">
    <property type="component" value="Chromosome 7"/>
</dbReference>
<dbReference type="AlphaFoldDB" id="A0AAF0IXY0"/>
<reference evidence="2" key="1">
    <citation type="submission" date="2023-03" db="EMBL/GenBank/DDBJ databases">
        <title>Mating type loci evolution in Malassezia.</title>
        <authorList>
            <person name="Coelho M.A."/>
        </authorList>
    </citation>
    <scope>NUCLEOTIDE SEQUENCE</scope>
    <source>
        <strain evidence="2">CBS 10434</strain>
    </source>
</reference>
<accession>A0AAF0IXY0</accession>
<evidence type="ECO:0000313" key="2">
    <source>
        <dbReference type="EMBL" id="WFD20858.1"/>
    </source>
</evidence>
<organism evidence="2 3">
    <name type="scientific">Malassezia caprae</name>
    <dbReference type="NCBI Taxonomy" id="1381934"/>
    <lineage>
        <taxon>Eukaryota</taxon>
        <taxon>Fungi</taxon>
        <taxon>Dikarya</taxon>
        <taxon>Basidiomycota</taxon>
        <taxon>Ustilaginomycotina</taxon>
        <taxon>Malasseziomycetes</taxon>
        <taxon>Malasseziales</taxon>
        <taxon>Malasseziaceae</taxon>
        <taxon>Malassezia</taxon>
    </lineage>
</organism>
<name>A0AAF0IXY0_9BASI</name>